<comment type="similarity">
    <text evidence="1">Belongs to the metallo-dependent hydrolases superfamily. NagA family.</text>
</comment>
<protein>
    <recommendedName>
        <fullName evidence="3">Amidohydrolase-related domain-containing protein</fullName>
    </recommendedName>
</protein>
<dbReference type="PANTHER" id="PTHR11113">
    <property type="entry name" value="N-ACETYLGLUCOSAMINE-6-PHOSPHATE DEACETYLASE"/>
    <property type="match status" value="1"/>
</dbReference>
<dbReference type="OrthoDB" id="9776488at2"/>
<dbReference type="AlphaFoldDB" id="S2W1U0"/>
<dbReference type="Gene3D" id="3.20.20.140">
    <property type="entry name" value="Metal-dependent hydrolases"/>
    <property type="match status" value="1"/>
</dbReference>
<comment type="caution">
    <text evidence="4">The sequence shown here is derived from an EMBL/GenBank/DDBJ whole genome shotgun (WGS) entry which is preliminary data.</text>
</comment>
<dbReference type="PANTHER" id="PTHR11113:SF14">
    <property type="entry name" value="N-ACETYLGLUCOSAMINE-6-PHOSPHATE DEACETYLASE"/>
    <property type="match status" value="1"/>
</dbReference>
<sequence>MIYLGRVLDGYGRDVGHGIELDASGAMVRLLSNSEAQAASGDEVRRAHLITPGLVDIHCHGGGGFAFPDNYKPEQIAAAIRTHQLAGTTAMFASLVSLADPSPQLEALIAFCEDGQLAGIHMEGPYVSRQKCGAQNPAVVRDVDEEELRGWLKIGRGWIKTMTIAPEAPGARRAAELLLEHGGKPSWGHSHDDGTATRQELDYTYEAAEKYNRVVGQATQTVTHLFNAMTGFSHRAPGPIRVYIQAAKAGKASAELIADGYHVHPDLVEDIVGYLDGAASQLGIPGAFFVTDSLAAAGMPEGKYTLGGLPVEVRTGACYLEGTQTLAGGATTLADQIALFAKRGKLTLGQLVRATVAGPVYAAGIWDAQGVTVEFKPGEPVNLVAWGENMTPTWVIREGGELNRG</sequence>
<dbReference type="GO" id="GO:0006046">
    <property type="term" value="P:N-acetylglucosamine catabolic process"/>
    <property type="evidence" value="ECO:0007669"/>
    <property type="project" value="TreeGrafter"/>
</dbReference>
<evidence type="ECO:0000313" key="4">
    <source>
        <dbReference type="EMBL" id="EPD32300.1"/>
    </source>
</evidence>
<dbReference type="RefSeq" id="WP_016456675.1">
    <property type="nucleotide sequence ID" value="NZ_KE150269.1"/>
</dbReference>
<name>S2W1U0_9ACTN</name>
<evidence type="ECO:0000259" key="3">
    <source>
        <dbReference type="Pfam" id="PF01979"/>
    </source>
</evidence>
<dbReference type="PATRIC" id="fig|883161.3.peg.1856"/>
<gene>
    <name evidence="4" type="ORF">HMPREF9306_01869</name>
</gene>
<dbReference type="EMBL" id="AGZR01000009">
    <property type="protein sequence ID" value="EPD32300.1"/>
    <property type="molecule type" value="Genomic_DNA"/>
</dbReference>
<dbReference type="SUPFAM" id="SSF51556">
    <property type="entry name" value="Metallo-dependent hydrolases"/>
    <property type="match status" value="1"/>
</dbReference>
<dbReference type="InterPro" id="IPR032466">
    <property type="entry name" value="Metal_Hydrolase"/>
</dbReference>
<evidence type="ECO:0000256" key="1">
    <source>
        <dbReference type="ARBA" id="ARBA00010716"/>
    </source>
</evidence>
<feature type="domain" description="Amidohydrolase-related" evidence="3">
    <location>
        <begin position="50"/>
        <end position="266"/>
    </location>
</feature>
<dbReference type="InterPro" id="IPR006680">
    <property type="entry name" value="Amidohydro-rel"/>
</dbReference>
<reference evidence="4 5" key="1">
    <citation type="submission" date="2013-04" db="EMBL/GenBank/DDBJ databases">
        <title>The Genome Sequence of Propionimicrobium lymphophilum ACS-093-V-SCH5.</title>
        <authorList>
            <consortium name="The Broad Institute Genomics Platform"/>
            <person name="Earl A."/>
            <person name="Ward D."/>
            <person name="Feldgarden M."/>
            <person name="Gevers D."/>
            <person name="Saerens B."/>
            <person name="Vaneechoutte M."/>
            <person name="Walker B."/>
            <person name="Young S."/>
            <person name="Zeng Q."/>
            <person name="Gargeya S."/>
            <person name="Fitzgerald M."/>
            <person name="Haas B."/>
            <person name="Abouelleil A."/>
            <person name="Allen A.W."/>
            <person name="Alvarado L."/>
            <person name="Arachchi H.M."/>
            <person name="Berlin A.M."/>
            <person name="Chapman S.B."/>
            <person name="Gainer-Dewar J."/>
            <person name="Goldberg J."/>
            <person name="Griggs A."/>
            <person name="Gujja S."/>
            <person name="Hansen M."/>
            <person name="Howarth C."/>
            <person name="Imamovic A."/>
            <person name="Ireland A."/>
            <person name="Larimer J."/>
            <person name="McCowan C."/>
            <person name="Murphy C."/>
            <person name="Pearson M."/>
            <person name="Poon T.W."/>
            <person name="Priest M."/>
            <person name="Roberts A."/>
            <person name="Saif S."/>
            <person name="Shea T."/>
            <person name="Sisk P."/>
            <person name="Sykes S."/>
            <person name="Wortman J."/>
            <person name="Nusbaum C."/>
            <person name="Birren B."/>
        </authorList>
    </citation>
    <scope>NUCLEOTIDE SEQUENCE [LARGE SCALE GENOMIC DNA]</scope>
    <source>
        <strain evidence="4 5">ACS-093-V-SCH5</strain>
    </source>
</reference>
<dbReference type="GO" id="GO:0008448">
    <property type="term" value="F:N-acetylglucosamine-6-phosphate deacetylase activity"/>
    <property type="evidence" value="ECO:0007669"/>
    <property type="project" value="TreeGrafter"/>
</dbReference>
<accession>S2W1U0</accession>
<keyword evidence="2" id="KW-0378">Hydrolase</keyword>
<evidence type="ECO:0000313" key="5">
    <source>
        <dbReference type="Proteomes" id="UP000014417"/>
    </source>
</evidence>
<dbReference type="Pfam" id="PF01979">
    <property type="entry name" value="Amidohydro_1"/>
    <property type="match status" value="1"/>
</dbReference>
<dbReference type="STRING" id="883161.HMPREF9306_01869"/>
<keyword evidence="5" id="KW-1185">Reference proteome</keyword>
<proteinExistence type="inferred from homology"/>
<dbReference type="HOGENOM" id="CLU_032482_1_2_11"/>
<evidence type="ECO:0000256" key="2">
    <source>
        <dbReference type="ARBA" id="ARBA00022801"/>
    </source>
</evidence>
<dbReference type="Proteomes" id="UP000014417">
    <property type="component" value="Unassembled WGS sequence"/>
</dbReference>
<organism evidence="4 5">
    <name type="scientific">Propionimicrobium lymphophilum ACS-093-V-SCH5</name>
    <dbReference type="NCBI Taxonomy" id="883161"/>
    <lineage>
        <taxon>Bacteria</taxon>
        <taxon>Bacillati</taxon>
        <taxon>Actinomycetota</taxon>
        <taxon>Actinomycetes</taxon>
        <taxon>Propionibacteriales</taxon>
        <taxon>Propionibacteriaceae</taxon>
        <taxon>Propionimicrobium</taxon>
    </lineage>
</organism>